<dbReference type="RefSeq" id="WP_046789078.1">
    <property type="nucleotide sequence ID" value="NZ_CP011366.1"/>
</dbReference>
<dbReference type="Gene3D" id="3.10.450.40">
    <property type="match status" value="1"/>
</dbReference>
<name>A0A0F7HJF4_9STAP</name>
<dbReference type="OrthoDB" id="2389509at2"/>
<protein>
    <submittedName>
        <fullName evidence="3">Uncharacterized protein</fullName>
    </submittedName>
</protein>
<dbReference type="Proteomes" id="UP000034029">
    <property type="component" value="Chromosome"/>
</dbReference>
<organism evidence="3 5">
    <name type="scientific">Salinicoccus halodurans</name>
    <dbReference type="NCBI Taxonomy" id="407035"/>
    <lineage>
        <taxon>Bacteria</taxon>
        <taxon>Bacillati</taxon>
        <taxon>Bacillota</taxon>
        <taxon>Bacilli</taxon>
        <taxon>Bacillales</taxon>
        <taxon>Staphylococcaceae</taxon>
        <taxon>Salinicoccus</taxon>
    </lineage>
</organism>
<reference evidence="4" key="2">
    <citation type="submission" date="2015-04" db="EMBL/GenBank/DDBJ databases">
        <title>Complete genome sequence of Salinicoccus halodurans strain H3B36, isolated from the Qaidam basin of China.</title>
        <authorList>
            <person name="Ma Y."/>
            <person name="Jiang K."/>
            <person name="Xue Y."/>
        </authorList>
    </citation>
    <scope>NUCLEOTIDE SEQUENCE [LARGE SCALE GENOMIC DNA]</scope>
    <source>
        <strain evidence="4">H3B36</strain>
    </source>
</reference>
<keyword evidence="4" id="KW-1185">Reference proteome</keyword>
<reference evidence="3 5" key="3">
    <citation type="submission" date="2016-10" db="EMBL/GenBank/DDBJ databases">
        <authorList>
            <person name="Varghese N."/>
            <person name="Submissions S."/>
        </authorList>
    </citation>
    <scope>NUCLEOTIDE SEQUENCE [LARGE SCALE GENOMIC DNA]</scope>
    <source>
        <strain evidence="3 5">CGMCC 1.6501</strain>
    </source>
</reference>
<dbReference type="EMBL" id="FOTB01000003">
    <property type="protein sequence ID" value="SFK75531.1"/>
    <property type="molecule type" value="Genomic_DNA"/>
</dbReference>
<dbReference type="AlphaFoldDB" id="A0A0F7HJF4"/>
<accession>A0A0F7HJF4</accession>
<dbReference type="Proteomes" id="UP000183090">
    <property type="component" value="Unassembled WGS sequence"/>
</dbReference>
<reference evidence="2 4" key="1">
    <citation type="journal article" date="2015" name="Int. J. Syst. Evol. Microbiol.">
        <title>Complete genome sequence of Salinicoccus halodurans H3B36, isolated from the Qaidam Basin in China.</title>
        <authorList>
            <person name="Jiang K."/>
            <person name="Xue Y."/>
            <person name="Ma Y."/>
        </authorList>
    </citation>
    <scope>NUCLEOTIDE SEQUENCE [LARGE SCALE GENOMIC DNA]</scope>
    <source>
        <strain evidence="2 4">H3B36</strain>
    </source>
</reference>
<gene>
    <name evidence="2" type="ORF">AAT16_00780</name>
    <name evidence="3" type="ORF">SAMN05216235_1523</name>
</gene>
<dbReference type="KEGG" id="shv:AAT16_00780"/>
<evidence type="ECO:0000313" key="5">
    <source>
        <dbReference type="Proteomes" id="UP000183090"/>
    </source>
</evidence>
<feature type="region of interest" description="Disordered" evidence="1">
    <location>
        <begin position="90"/>
        <end position="140"/>
    </location>
</feature>
<evidence type="ECO:0000313" key="2">
    <source>
        <dbReference type="EMBL" id="AKG72882.1"/>
    </source>
</evidence>
<evidence type="ECO:0000256" key="1">
    <source>
        <dbReference type="SAM" id="MobiDB-lite"/>
    </source>
</evidence>
<feature type="region of interest" description="Disordered" evidence="1">
    <location>
        <begin position="234"/>
        <end position="271"/>
    </location>
</feature>
<evidence type="ECO:0000313" key="4">
    <source>
        <dbReference type="Proteomes" id="UP000034029"/>
    </source>
</evidence>
<sequence>MKKLNKLLIAAVAVIAGIALGVLLVSQTGSEYIDEQEVRAMITDRYGGEIENISQSDDERFYIVSMKNEEYKYEIKMSRDDSSIENIVTEKITQQNEDEAAKKDEEKSSEEKKAPEADKKAKEKEAAEKQAQKEKETANTLITEEEAKQIALNEVGGTFVHLTLNQETHPKQYQIIQRVDDDDEGALVTVDAIDGDALKVLWFQIDFNNIADIEAFAQQLQDYNTQHQNNYYIEFDDSDENDNSNDVDDYEDDDYEDDDDNNDDDNDDDDD</sequence>
<feature type="compositionally biased region" description="Basic and acidic residues" evidence="1">
    <location>
        <begin position="99"/>
        <end position="137"/>
    </location>
</feature>
<evidence type="ECO:0000313" key="3">
    <source>
        <dbReference type="EMBL" id="SFK75531.1"/>
    </source>
</evidence>
<dbReference type="EMBL" id="CP011366">
    <property type="protein sequence ID" value="AKG72882.1"/>
    <property type="molecule type" value="Genomic_DNA"/>
</dbReference>
<proteinExistence type="predicted"/>